<evidence type="ECO:0000313" key="1">
    <source>
        <dbReference type="EMBL" id="KAI4363961.1"/>
    </source>
</evidence>
<proteinExistence type="predicted"/>
<keyword evidence="2" id="KW-1185">Reference proteome</keyword>
<comment type="caution">
    <text evidence="1">The sequence shown here is derived from an EMBL/GenBank/DDBJ whole genome shotgun (WGS) entry which is preliminary data.</text>
</comment>
<gene>
    <name evidence="1" type="ORF">MLD38_020112</name>
</gene>
<organism evidence="1 2">
    <name type="scientific">Melastoma candidum</name>
    <dbReference type="NCBI Taxonomy" id="119954"/>
    <lineage>
        <taxon>Eukaryota</taxon>
        <taxon>Viridiplantae</taxon>
        <taxon>Streptophyta</taxon>
        <taxon>Embryophyta</taxon>
        <taxon>Tracheophyta</taxon>
        <taxon>Spermatophyta</taxon>
        <taxon>Magnoliopsida</taxon>
        <taxon>eudicotyledons</taxon>
        <taxon>Gunneridae</taxon>
        <taxon>Pentapetalae</taxon>
        <taxon>rosids</taxon>
        <taxon>malvids</taxon>
        <taxon>Myrtales</taxon>
        <taxon>Melastomataceae</taxon>
        <taxon>Melastomatoideae</taxon>
        <taxon>Melastomateae</taxon>
        <taxon>Melastoma</taxon>
    </lineage>
</organism>
<dbReference type="Proteomes" id="UP001057402">
    <property type="component" value="Chromosome 6"/>
</dbReference>
<reference evidence="2" key="1">
    <citation type="journal article" date="2023" name="Front. Plant Sci.">
        <title>Chromosomal-level genome assembly of Melastoma candidum provides insights into trichome evolution.</title>
        <authorList>
            <person name="Zhong Y."/>
            <person name="Wu W."/>
            <person name="Sun C."/>
            <person name="Zou P."/>
            <person name="Liu Y."/>
            <person name="Dai S."/>
            <person name="Zhou R."/>
        </authorList>
    </citation>
    <scope>NUCLEOTIDE SEQUENCE [LARGE SCALE GENOMIC DNA]</scope>
</reference>
<protein>
    <submittedName>
        <fullName evidence="1">Uncharacterized protein</fullName>
    </submittedName>
</protein>
<dbReference type="EMBL" id="CM042885">
    <property type="protein sequence ID" value="KAI4363961.1"/>
    <property type="molecule type" value="Genomic_DNA"/>
</dbReference>
<sequence>MDETTLDAKDASFRENGHKLVLGRERLTIWGEPGATGASQKYEKAVKCIEFDHSFSDEEKSTATAFRLSCYLNNAACKFRLSAYHETTILCNKSSILETSKPLYRRSQANLKISNLSEAPGRCPSNHTTGK</sequence>
<evidence type="ECO:0000313" key="2">
    <source>
        <dbReference type="Proteomes" id="UP001057402"/>
    </source>
</evidence>
<name>A0ACB9QC73_9MYRT</name>
<accession>A0ACB9QC73</accession>